<keyword evidence="3" id="KW-1284">Encapsulin nanocompartment</keyword>
<name>A0A4P7C4C5_9GAMM</name>
<dbReference type="PANTHER" id="PTHR37165:SF1">
    <property type="entry name" value="TYPE 1 ENCAPSULIN SHELL PROTEIN"/>
    <property type="match status" value="1"/>
</dbReference>
<gene>
    <name evidence="4" type="ORF">E3U44_14130</name>
</gene>
<sequence length="273" mass="29643">MAGDLNRDFAPISEKAWEEITGDATRTLKASLAARKLVDFSGPHGWTKSAVPMGRVDLLPDIGGQGVRALIRQVQPLVELRASFTLKRDEIDAIGRGAEDANLEPLIEAAQHLAHTEDRLIFYGHENAGIRGIYTHAKHRPLTLTNDYNAYPEVVAHALAILTEAAIEGPYAIALGTRCFIGLNRTTGVGGYPVIKHVERLLDGPIVRAPSINGALVLSMRGNDFKMVVGRDISIGYASHNATTVDLYLEESLTFRLLSPEAAVPLVYEESSP</sequence>
<comment type="similarity">
    <text evidence="2">Belongs to the encapsulin family. Family 1 subfamily.</text>
</comment>
<keyword evidence="5" id="KW-1185">Reference proteome</keyword>
<evidence type="ECO:0000256" key="2">
    <source>
        <dbReference type="ARBA" id="ARBA00033743"/>
    </source>
</evidence>
<dbReference type="Gene3D" id="3.30.2400.30">
    <property type="match status" value="1"/>
</dbReference>
<dbReference type="KEGG" id="nwr:E3U44_14130"/>
<evidence type="ECO:0000313" key="4">
    <source>
        <dbReference type="EMBL" id="QBQ56587.1"/>
    </source>
</evidence>
<organism evidence="4 5">
    <name type="scientific">Nitrosococcus wardiae</name>
    <dbReference type="NCBI Taxonomy" id="1814290"/>
    <lineage>
        <taxon>Bacteria</taxon>
        <taxon>Pseudomonadati</taxon>
        <taxon>Pseudomonadota</taxon>
        <taxon>Gammaproteobacteria</taxon>
        <taxon>Chromatiales</taxon>
        <taxon>Chromatiaceae</taxon>
        <taxon>Nitrosococcus</taxon>
    </lineage>
</organism>
<dbReference type="InterPro" id="IPR007544">
    <property type="entry name" value="ENCAP"/>
</dbReference>
<dbReference type="NCBIfam" id="NF041155">
    <property type="entry name" value="encap_f1"/>
    <property type="match status" value="1"/>
</dbReference>
<dbReference type="Pfam" id="PF04454">
    <property type="entry name" value="Linocin_M18"/>
    <property type="match status" value="1"/>
</dbReference>
<comment type="subcellular location">
    <subcellularLocation>
        <location evidence="1">Encapsulin nanocompartment</location>
    </subcellularLocation>
</comment>
<dbReference type="OrthoDB" id="2922at2"/>
<dbReference type="Gene3D" id="3.30.2320.10">
    <property type="entry name" value="hypothetical protein PF0899 domain"/>
    <property type="match status" value="1"/>
</dbReference>
<proteinExistence type="inferred from homology"/>
<dbReference type="EMBL" id="CP038033">
    <property type="protein sequence ID" value="QBQ56587.1"/>
    <property type="molecule type" value="Genomic_DNA"/>
</dbReference>
<evidence type="ECO:0000256" key="1">
    <source>
        <dbReference type="ARBA" id="ARBA00033738"/>
    </source>
</evidence>
<dbReference type="Proteomes" id="UP000294325">
    <property type="component" value="Chromosome"/>
</dbReference>
<dbReference type="GO" id="GO:0140737">
    <property type="term" value="C:encapsulin nanocompartment"/>
    <property type="evidence" value="ECO:0007669"/>
    <property type="project" value="UniProtKB-SubCell"/>
</dbReference>
<evidence type="ECO:0000313" key="5">
    <source>
        <dbReference type="Proteomes" id="UP000294325"/>
    </source>
</evidence>
<dbReference type="InterPro" id="IPR051429">
    <property type="entry name" value="Encapsulin_nc"/>
</dbReference>
<dbReference type="PIRSF" id="PIRSF019254">
    <property type="entry name" value="CFP29"/>
    <property type="match status" value="1"/>
</dbReference>
<dbReference type="AlphaFoldDB" id="A0A4P7C4C5"/>
<accession>A0A4P7C4C5</accession>
<evidence type="ECO:0000256" key="3">
    <source>
        <dbReference type="ARBA" id="ARBA00033787"/>
    </source>
</evidence>
<protein>
    <submittedName>
        <fullName evidence="4">Bacteriocin</fullName>
    </submittedName>
</protein>
<reference evidence="4 5" key="1">
    <citation type="submission" date="2019-03" db="EMBL/GenBank/DDBJ databases">
        <title>The genome sequence of Nitrosococcus wardiae strain D1FHST reveals the archetypal metabolic capacity of ammonia-oxidizing Gammaproteobacteria.</title>
        <authorList>
            <person name="Wang L."/>
            <person name="Lim C.K."/>
            <person name="Hanson T.E."/>
            <person name="Dang H."/>
            <person name="Klotz M.G."/>
        </authorList>
    </citation>
    <scope>NUCLEOTIDE SEQUENCE [LARGE SCALE GENOMIC DNA]</scope>
    <source>
        <strain evidence="4 5">D1FHS</strain>
    </source>
</reference>
<dbReference type="PANTHER" id="PTHR37165">
    <property type="entry name" value="PEPTIDASE U56 FAMILY"/>
    <property type="match status" value="1"/>
</dbReference>